<dbReference type="GO" id="GO:0000155">
    <property type="term" value="F:phosphorelay sensor kinase activity"/>
    <property type="evidence" value="ECO:0007669"/>
    <property type="project" value="InterPro"/>
</dbReference>
<dbReference type="SMART" id="SM00388">
    <property type="entry name" value="HisKA"/>
    <property type="match status" value="1"/>
</dbReference>
<dbReference type="OrthoDB" id="177675at2"/>
<dbReference type="InterPro" id="IPR003594">
    <property type="entry name" value="HATPase_dom"/>
</dbReference>
<reference evidence="10 11" key="1">
    <citation type="submission" date="2015-11" db="EMBL/GenBank/DDBJ databases">
        <title>Draft genome of Sulfurovum riftiae 1812E, a member of the Epsilonproteobacteria isolated from the tube of the deep-sea hydrothermal vent tubewom Riftia pachyptila.</title>
        <authorList>
            <person name="Vetriani C."/>
            <person name="Giovannelli D."/>
        </authorList>
    </citation>
    <scope>NUCLEOTIDE SEQUENCE [LARGE SCALE GENOMIC DNA]</scope>
    <source>
        <strain evidence="10 11">1812E</strain>
    </source>
</reference>
<dbReference type="PROSITE" id="PS50109">
    <property type="entry name" value="HIS_KIN"/>
    <property type="match status" value="1"/>
</dbReference>
<feature type="domain" description="Histidine kinase" evidence="8">
    <location>
        <begin position="470"/>
        <end position="691"/>
    </location>
</feature>
<dbReference type="Pfam" id="PF02518">
    <property type="entry name" value="HATPase_c"/>
    <property type="match status" value="1"/>
</dbReference>
<keyword evidence="11" id="KW-1185">Reference proteome</keyword>
<dbReference type="PANTHER" id="PTHR43047">
    <property type="entry name" value="TWO-COMPONENT HISTIDINE PROTEIN KINASE"/>
    <property type="match status" value="1"/>
</dbReference>
<evidence type="ECO:0000256" key="5">
    <source>
        <dbReference type="ARBA" id="ARBA00022679"/>
    </source>
</evidence>
<evidence type="ECO:0000256" key="4">
    <source>
        <dbReference type="ARBA" id="ARBA00022553"/>
    </source>
</evidence>
<evidence type="ECO:0000256" key="7">
    <source>
        <dbReference type="SAM" id="Phobius"/>
    </source>
</evidence>
<dbReference type="PROSITE" id="PS50885">
    <property type="entry name" value="HAMP"/>
    <property type="match status" value="1"/>
</dbReference>
<sequence>MSMLKRFMPKTLKMKLRLALFAIGFFPFVFMLAYMHNLGKKKILDDTIAIQHAQMHMIKKSIEQQLTALENEISFLASLDIMNDMIADDVDKRIVHLLQGKQKGIAAEVNLFAVDPFYTIVASTLKKEKKRFTHADMLRNAIEEGKNDFIYKDHLYLFTNIDSTLQKNTPLGYLIMEYPLSNLTHFFVRQKGVRTLFYFPKSALKIGKMFKSGTLHLQKYQEDYMSERYLVLQEQFEGALSGGFIVYEIKKSVALSFLDQFMYFVWLVFALGFLIIAVFSWWIGKRILKPIGKLSAATQSIVSTQDYTTQVTVSSEGEINELAENFNMMIQEINKSFQCLEEENKVRLLRFVQLVNIFNRLIQTESEEACIALALEELQMLVPEQHFTFSSEYPKEEGGLNMLLYVKDFEKGVSHFYGVISLSGSDEIKDTEEIRFYRAIATMIMLQLDQIRLIAQTKAVSSAKSTFISHMSHELRTPLHTILSATQYLISYEALTLPQQEKIVTIESSADHLLGMINDILDLVQIEAGKVSVEVEPVSSETLEKSIREVYAMLGLLAEQKALSMHFENSVPSDVQVLADQRYVKQILINLLSNAIKFTSAGYIKISMQQCNGGLCIVVKDSGIGLSEDEQKLLFDEFTQFTHSEEGKQKGSGLGLAISKKLARLFEAELVLKSEGLGKGTEAVLKLKGINL</sequence>
<protein>
    <recommendedName>
        <fullName evidence="3">histidine kinase</fullName>
        <ecNumber evidence="3">2.7.13.3</ecNumber>
    </recommendedName>
</protein>
<dbReference type="EMBL" id="LNKT01000056">
    <property type="protein sequence ID" value="KYJ85842.1"/>
    <property type="molecule type" value="Genomic_DNA"/>
</dbReference>
<dbReference type="SUPFAM" id="SSF158472">
    <property type="entry name" value="HAMP domain-like"/>
    <property type="match status" value="1"/>
</dbReference>
<dbReference type="STRING" id="1630136.AS592_04425"/>
<organism evidence="10 11">
    <name type="scientific">Sulfurovum riftiae</name>
    <dbReference type="NCBI Taxonomy" id="1630136"/>
    <lineage>
        <taxon>Bacteria</taxon>
        <taxon>Pseudomonadati</taxon>
        <taxon>Campylobacterota</taxon>
        <taxon>Epsilonproteobacteria</taxon>
        <taxon>Campylobacterales</taxon>
        <taxon>Sulfurovaceae</taxon>
        <taxon>Sulfurovum</taxon>
    </lineage>
</organism>
<dbReference type="Gene3D" id="3.30.565.10">
    <property type="entry name" value="Histidine kinase-like ATPase, C-terminal domain"/>
    <property type="match status" value="1"/>
</dbReference>
<dbReference type="EC" id="2.7.13.3" evidence="3"/>
<dbReference type="Pfam" id="PF00512">
    <property type="entry name" value="HisKA"/>
    <property type="match status" value="1"/>
</dbReference>
<name>A0A151CE82_9BACT</name>
<keyword evidence="4" id="KW-0597">Phosphoprotein</keyword>
<dbReference type="SMART" id="SM00387">
    <property type="entry name" value="HATPase_c"/>
    <property type="match status" value="1"/>
</dbReference>
<keyword evidence="7" id="KW-0812">Transmembrane</keyword>
<evidence type="ECO:0000259" key="8">
    <source>
        <dbReference type="PROSITE" id="PS50109"/>
    </source>
</evidence>
<dbReference type="AlphaFoldDB" id="A0A151CE82"/>
<dbReference type="GO" id="GO:0009927">
    <property type="term" value="F:histidine phosphotransfer kinase activity"/>
    <property type="evidence" value="ECO:0007669"/>
    <property type="project" value="TreeGrafter"/>
</dbReference>
<keyword evidence="6" id="KW-0418">Kinase</keyword>
<dbReference type="GO" id="GO:0005886">
    <property type="term" value="C:plasma membrane"/>
    <property type="evidence" value="ECO:0007669"/>
    <property type="project" value="TreeGrafter"/>
</dbReference>
<evidence type="ECO:0000313" key="10">
    <source>
        <dbReference type="EMBL" id="KYJ85842.1"/>
    </source>
</evidence>
<dbReference type="InterPro" id="IPR004358">
    <property type="entry name" value="Sig_transdc_His_kin-like_C"/>
</dbReference>
<dbReference type="Gene3D" id="6.10.340.10">
    <property type="match status" value="1"/>
</dbReference>
<comment type="catalytic activity">
    <reaction evidence="1">
        <text>ATP + protein L-histidine = ADP + protein N-phospho-L-histidine.</text>
        <dbReference type="EC" id="2.7.13.3"/>
    </reaction>
</comment>
<dbReference type="RefSeq" id="WP_067331750.1">
    <property type="nucleotide sequence ID" value="NZ_LNKT01000056.1"/>
</dbReference>
<dbReference type="InterPro" id="IPR003660">
    <property type="entry name" value="HAMP_dom"/>
</dbReference>
<dbReference type="Proteomes" id="UP000075359">
    <property type="component" value="Unassembled WGS sequence"/>
</dbReference>
<feature type="domain" description="HAMP" evidence="9">
    <location>
        <begin position="285"/>
        <end position="338"/>
    </location>
</feature>
<comment type="caution">
    <text evidence="10">The sequence shown here is derived from an EMBL/GenBank/DDBJ whole genome shotgun (WGS) entry which is preliminary data.</text>
</comment>
<comment type="subcellular location">
    <subcellularLocation>
        <location evidence="2">Membrane</location>
    </subcellularLocation>
</comment>
<dbReference type="SMART" id="SM00304">
    <property type="entry name" value="HAMP"/>
    <property type="match status" value="1"/>
</dbReference>
<evidence type="ECO:0000256" key="6">
    <source>
        <dbReference type="ARBA" id="ARBA00022777"/>
    </source>
</evidence>
<dbReference type="InterPro" id="IPR036890">
    <property type="entry name" value="HATPase_C_sf"/>
</dbReference>
<dbReference type="CDD" id="cd00082">
    <property type="entry name" value="HisKA"/>
    <property type="match status" value="1"/>
</dbReference>
<dbReference type="PANTHER" id="PTHR43047:SF72">
    <property type="entry name" value="OSMOSENSING HISTIDINE PROTEIN KINASE SLN1"/>
    <property type="match status" value="1"/>
</dbReference>
<evidence type="ECO:0000256" key="1">
    <source>
        <dbReference type="ARBA" id="ARBA00000085"/>
    </source>
</evidence>
<evidence type="ECO:0000313" key="11">
    <source>
        <dbReference type="Proteomes" id="UP000075359"/>
    </source>
</evidence>
<keyword evidence="5" id="KW-0808">Transferase</keyword>
<keyword evidence="7" id="KW-0472">Membrane</keyword>
<keyword evidence="7" id="KW-1133">Transmembrane helix</keyword>
<dbReference type="InterPro" id="IPR005467">
    <property type="entry name" value="His_kinase_dom"/>
</dbReference>
<dbReference type="PRINTS" id="PR00344">
    <property type="entry name" value="BCTRLSENSOR"/>
</dbReference>
<dbReference type="InterPro" id="IPR003661">
    <property type="entry name" value="HisK_dim/P_dom"/>
</dbReference>
<evidence type="ECO:0000256" key="3">
    <source>
        <dbReference type="ARBA" id="ARBA00012438"/>
    </source>
</evidence>
<dbReference type="SUPFAM" id="SSF47384">
    <property type="entry name" value="Homodimeric domain of signal transducing histidine kinase"/>
    <property type="match status" value="1"/>
</dbReference>
<accession>A0A151CE82</accession>
<dbReference type="Pfam" id="PF00672">
    <property type="entry name" value="HAMP"/>
    <property type="match status" value="1"/>
</dbReference>
<dbReference type="SUPFAM" id="SSF55874">
    <property type="entry name" value="ATPase domain of HSP90 chaperone/DNA topoisomerase II/histidine kinase"/>
    <property type="match status" value="1"/>
</dbReference>
<evidence type="ECO:0000259" key="9">
    <source>
        <dbReference type="PROSITE" id="PS50885"/>
    </source>
</evidence>
<dbReference type="Gene3D" id="1.10.287.130">
    <property type="match status" value="1"/>
</dbReference>
<dbReference type="InterPro" id="IPR036097">
    <property type="entry name" value="HisK_dim/P_sf"/>
</dbReference>
<evidence type="ECO:0000256" key="2">
    <source>
        <dbReference type="ARBA" id="ARBA00004370"/>
    </source>
</evidence>
<dbReference type="CDD" id="cd06225">
    <property type="entry name" value="HAMP"/>
    <property type="match status" value="1"/>
</dbReference>
<feature type="transmembrane region" description="Helical" evidence="7">
    <location>
        <begin position="261"/>
        <end position="283"/>
    </location>
</feature>
<gene>
    <name evidence="10" type="ORF">AS592_04425</name>
</gene>
<proteinExistence type="predicted"/>